<name>A0A2R6QYV8_ACTCC</name>
<keyword evidence="3 5" id="KW-0326">Glycosidase</keyword>
<dbReference type="InterPro" id="IPR044965">
    <property type="entry name" value="Glyco_hydro_17_plant"/>
</dbReference>
<dbReference type="STRING" id="1590841.A0A2R6QYV8"/>
<dbReference type="Pfam" id="PF00332">
    <property type="entry name" value="Glyco_hydro_17"/>
    <property type="match status" value="2"/>
</dbReference>
<dbReference type="GO" id="GO:0005975">
    <property type="term" value="P:carbohydrate metabolic process"/>
    <property type="evidence" value="ECO:0007669"/>
    <property type="project" value="InterPro"/>
</dbReference>
<dbReference type="OrthoDB" id="941679at2759"/>
<reference evidence="6 7" key="1">
    <citation type="submission" date="2017-07" db="EMBL/GenBank/DDBJ databases">
        <title>An improved, manually edited Actinidia chinensis var. chinensis (kiwifruit) genome highlights the challenges associated with draft genomes and gene prediction in plants.</title>
        <authorList>
            <person name="Pilkington S."/>
            <person name="Crowhurst R."/>
            <person name="Hilario E."/>
            <person name="Nardozza S."/>
            <person name="Fraser L."/>
            <person name="Peng Y."/>
            <person name="Gunaseelan K."/>
            <person name="Simpson R."/>
            <person name="Tahir J."/>
            <person name="Deroles S."/>
            <person name="Templeton K."/>
            <person name="Luo Z."/>
            <person name="Davy M."/>
            <person name="Cheng C."/>
            <person name="Mcneilage M."/>
            <person name="Scaglione D."/>
            <person name="Liu Y."/>
            <person name="Zhang Q."/>
            <person name="Datson P."/>
            <person name="De Silva N."/>
            <person name="Gardiner S."/>
            <person name="Bassett H."/>
            <person name="Chagne D."/>
            <person name="Mccallum J."/>
            <person name="Dzierzon H."/>
            <person name="Deng C."/>
            <person name="Wang Y.-Y."/>
            <person name="Barron N."/>
            <person name="Manako K."/>
            <person name="Bowen J."/>
            <person name="Foster T."/>
            <person name="Erridge Z."/>
            <person name="Tiffin H."/>
            <person name="Waite C."/>
            <person name="Davies K."/>
            <person name="Grierson E."/>
            <person name="Laing W."/>
            <person name="Kirk R."/>
            <person name="Chen X."/>
            <person name="Wood M."/>
            <person name="Montefiori M."/>
            <person name="Brummell D."/>
            <person name="Schwinn K."/>
            <person name="Catanach A."/>
            <person name="Fullerton C."/>
            <person name="Li D."/>
            <person name="Meiyalaghan S."/>
            <person name="Nieuwenhuizen N."/>
            <person name="Read N."/>
            <person name="Prakash R."/>
            <person name="Hunter D."/>
            <person name="Zhang H."/>
            <person name="Mckenzie M."/>
            <person name="Knabel M."/>
            <person name="Harris A."/>
            <person name="Allan A."/>
            <person name="Chen A."/>
            <person name="Janssen B."/>
            <person name="Plunkett B."/>
            <person name="Dwamena C."/>
            <person name="Voogd C."/>
            <person name="Leif D."/>
            <person name="Lafferty D."/>
            <person name="Souleyre E."/>
            <person name="Varkonyi-Gasic E."/>
            <person name="Gambi F."/>
            <person name="Hanley J."/>
            <person name="Yao J.-L."/>
            <person name="Cheung J."/>
            <person name="David K."/>
            <person name="Warren B."/>
            <person name="Marsh K."/>
            <person name="Snowden K."/>
            <person name="Lin-Wang K."/>
            <person name="Brian L."/>
            <person name="Martinez-Sanchez M."/>
            <person name="Wang M."/>
            <person name="Ileperuma N."/>
            <person name="Macnee N."/>
            <person name="Campin R."/>
            <person name="Mcatee P."/>
            <person name="Drummond R."/>
            <person name="Espley R."/>
            <person name="Ireland H."/>
            <person name="Wu R."/>
            <person name="Atkinson R."/>
            <person name="Karunairetnam S."/>
            <person name="Bulley S."/>
            <person name="Chunkath S."/>
            <person name="Hanley Z."/>
            <person name="Storey R."/>
            <person name="Thrimawithana A."/>
            <person name="Thomson S."/>
            <person name="David C."/>
            <person name="Testolin R."/>
        </authorList>
    </citation>
    <scope>NUCLEOTIDE SEQUENCE [LARGE SCALE GENOMIC DNA]</scope>
    <source>
        <strain evidence="7">cv. Red5</strain>
        <tissue evidence="6">Young leaf</tissue>
    </source>
</reference>
<reference evidence="7" key="2">
    <citation type="journal article" date="2018" name="BMC Genomics">
        <title>A manually annotated Actinidia chinensis var. chinensis (kiwifruit) genome highlights the challenges associated with draft genomes and gene prediction in plants.</title>
        <authorList>
            <person name="Pilkington S.M."/>
            <person name="Crowhurst R."/>
            <person name="Hilario E."/>
            <person name="Nardozza S."/>
            <person name="Fraser L."/>
            <person name="Peng Y."/>
            <person name="Gunaseelan K."/>
            <person name="Simpson R."/>
            <person name="Tahir J."/>
            <person name="Deroles S.C."/>
            <person name="Templeton K."/>
            <person name="Luo Z."/>
            <person name="Davy M."/>
            <person name="Cheng C."/>
            <person name="McNeilage M."/>
            <person name="Scaglione D."/>
            <person name="Liu Y."/>
            <person name="Zhang Q."/>
            <person name="Datson P."/>
            <person name="De Silva N."/>
            <person name="Gardiner S.E."/>
            <person name="Bassett H."/>
            <person name="Chagne D."/>
            <person name="McCallum J."/>
            <person name="Dzierzon H."/>
            <person name="Deng C."/>
            <person name="Wang Y.Y."/>
            <person name="Barron L."/>
            <person name="Manako K."/>
            <person name="Bowen J."/>
            <person name="Foster T.M."/>
            <person name="Erridge Z.A."/>
            <person name="Tiffin H."/>
            <person name="Waite C.N."/>
            <person name="Davies K.M."/>
            <person name="Grierson E.P."/>
            <person name="Laing W.A."/>
            <person name="Kirk R."/>
            <person name="Chen X."/>
            <person name="Wood M."/>
            <person name="Montefiori M."/>
            <person name="Brummell D.A."/>
            <person name="Schwinn K.E."/>
            <person name="Catanach A."/>
            <person name="Fullerton C."/>
            <person name="Li D."/>
            <person name="Meiyalaghan S."/>
            <person name="Nieuwenhuizen N."/>
            <person name="Read N."/>
            <person name="Prakash R."/>
            <person name="Hunter D."/>
            <person name="Zhang H."/>
            <person name="McKenzie M."/>
            <person name="Knabel M."/>
            <person name="Harris A."/>
            <person name="Allan A.C."/>
            <person name="Gleave A."/>
            <person name="Chen A."/>
            <person name="Janssen B.J."/>
            <person name="Plunkett B."/>
            <person name="Ampomah-Dwamena C."/>
            <person name="Voogd C."/>
            <person name="Leif D."/>
            <person name="Lafferty D."/>
            <person name="Souleyre E.J.F."/>
            <person name="Varkonyi-Gasic E."/>
            <person name="Gambi F."/>
            <person name="Hanley J."/>
            <person name="Yao J.L."/>
            <person name="Cheung J."/>
            <person name="David K.M."/>
            <person name="Warren B."/>
            <person name="Marsh K."/>
            <person name="Snowden K.C."/>
            <person name="Lin-Wang K."/>
            <person name="Brian L."/>
            <person name="Martinez-Sanchez M."/>
            <person name="Wang M."/>
            <person name="Ileperuma N."/>
            <person name="Macnee N."/>
            <person name="Campin R."/>
            <person name="McAtee P."/>
            <person name="Drummond R.S.M."/>
            <person name="Espley R.V."/>
            <person name="Ireland H.S."/>
            <person name="Wu R."/>
            <person name="Atkinson R.G."/>
            <person name="Karunairetnam S."/>
            <person name="Bulley S."/>
            <person name="Chunkath S."/>
            <person name="Hanley Z."/>
            <person name="Storey R."/>
            <person name="Thrimawithana A.H."/>
            <person name="Thomson S."/>
            <person name="David C."/>
            <person name="Testolin R."/>
            <person name="Huang H."/>
            <person name="Hellens R.P."/>
            <person name="Schaffer R.J."/>
        </authorList>
    </citation>
    <scope>NUCLEOTIDE SEQUENCE [LARGE SCALE GENOMIC DNA]</scope>
    <source>
        <strain evidence="7">cv. Red5</strain>
    </source>
</reference>
<accession>A0A2R6QYV8</accession>
<gene>
    <name evidence="6" type="ORF">CEY00_Acc12327</name>
</gene>
<dbReference type="PANTHER" id="PTHR32227">
    <property type="entry name" value="GLUCAN ENDO-1,3-BETA-GLUCOSIDASE BG1-RELATED-RELATED"/>
    <property type="match status" value="1"/>
</dbReference>
<dbReference type="Gramene" id="PSS17539">
    <property type="protein sequence ID" value="PSS17539"/>
    <property type="gene ID" value="CEY00_Acc12327"/>
</dbReference>
<dbReference type="InterPro" id="IPR000490">
    <property type="entry name" value="Glyco_hydro_17"/>
</dbReference>
<evidence type="ECO:0000256" key="1">
    <source>
        <dbReference type="ARBA" id="ARBA00008773"/>
    </source>
</evidence>
<dbReference type="OMA" id="HISLNYA"/>
<comment type="similarity">
    <text evidence="1 4">Belongs to the glycosyl hydrolase 17 family.</text>
</comment>
<evidence type="ECO:0000256" key="3">
    <source>
        <dbReference type="ARBA" id="ARBA00023295"/>
    </source>
</evidence>
<dbReference type="FunCoup" id="A0A2R6QYV8">
    <property type="interactions" value="6"/>
</dbReference>
<dbReference type="InParanoid" id="A0A2R6QYV8"/>
<dbReference type="Proteomes" id="UP000241394">
    <property type="component" value="Chromosome LG11"/>
</dbReference>
<evidence type="ECO:0000313" key="7">
    <source>
        <dbReference type="Proteomes" id="UP000241394"/>
    </source>
</evidence>
<keyword evidence="7" id="KW-1185">Reference proteome</keyword>
<dbReference type="SUPFAM" id="SSF51445">
    <property type="entry name" value="(Trans)glycosidases"/>
    <property type="match status" value="2"/>
</dbReference>
<evidence type="ECO:0000313" key="6">
    <source>
        <dbReference type="EMBL" id="PSS17539.1"/>
    </source>
</evidence>
<dbReference type="EMBL" id="NKQK01000011">
    <property type="protein sequence ID" value="PSS17539.1"/>
    <property type="molecule type" value="Genomic_DNA"/>
</dbReference>
<keyword evidence="2 5" id="KW-0378">Hydrolase</keyword>
<evidence type="ECO:0000256" key="4">
    <source>
        <dbReference type="RuleBase" id="RU004335"/>
    </source>
</evidence>
<organism evidence="6 7">
    <name type="scientific">Actinidia chinensis var. chinensis</name>
    <name type="common">Chinese soft-hair kiwi</name>
    <dbReference type="NCBI Taxonomy" id="1590841"/>
    <lineage>
        <taxon>Eukaryota</taxon>
        <taxon>Viridiplantae</taxon>
        <taxon>Streptophyta</taxon>
        <taxon>Embryophyta</taxon>
        <taxon>Tracheophyta</taxon>
        <taxon>Spermatophyta</taxon>
        <taxon>Magnoliopsida</taxon>
        <taxon>eudicotyledons</taxon>
        <taxon>Gunneridae</taxon>
        <taxon>Pentapetalae</taxon>
        <taxon>asterids</taxon>
        <taxon>Ericales</taxon>
        <taxon>Actinidiaceae</taxon>
        <taxon>Actinidia</taxon>
    </lineage>
</organism>
<comment type="caution">
    <text evidence="6">The sequence shown here is derived from an EMBL/GenBank/DDBJ whole genome shotgun (WGS) entry which is preliminary data.</text>
</comment>
<dbReference type="InterPro" id="IPR017853">
    <property type="entry name" value="GH"/>
</dbReference>
<proteinExistence type="inferred from homology"/>
<dbReference type="AlphaFoldDB" id="A0A2R6QYV8"/>
<sequence>MMVLKRDRFMVVPKIVLVTTQLLLFAGAVNIGVDYGRLGNNLPSPRDVISLYKRCGINSLRLYDPKPEVLEALRGSNLRVSLGVRNEDIESLATNPAAANQWVNTNIVPYKNNVNFVWITIGNEVIPGPYASNVPAAMINIYNAIRSIGLSNTKRGFSSPINEDDNHDGGLRSQVPVPNPLAALPAATQRAKPFPPFPWVAKVTTVTAMILASSYPPSSGAFTGETIEVMRNVVAFLQRTGAPIMVNVYPYFAYASDPADISLEYATFRAQKPIMDGKLKYYSLFDAMVDAYYAAMTKINASNISIIVSETGWPTAGNSPYTSVEIAQTYNMNLINHVRKQGTPRWPANQITDAFIFAMFNENEKPNGIEQNWGLFYPSMKRVYQLFQTC</sequence>
<evidence type="ECO:0000256" key="2">
    <source>
        <dbReference type="ARBA" id="ARBA00022801"/>
    </source>
</evidence>
<protein>
    <submittedName>
        <fullName evidence="6">Glucan endo-1,3-beta-glucosidase BG4</fullName>
    </submittedName>
</protein>
<dbReference type="GO" id="GO:0004553">
    <property type="term" value="F:hydrolase activity, hydrolyzing O-glycosyl compounds"/>
    <property type="evidence" value="ECO:0007669"/>
    <property type="project" value="InterPro"/>
</dbReference>
<evidence type="ECO:0000256" key="5">
    <source>
        <dbReference type="RuleBase" id="RU004336"/>
    </source>
</evidence>
<dbReference type="Gene3D" id="3.20.20.80">
    <property type="entry name" value="Glycosidases"/>
    <property type="match status" value="2"/>
</dbReference>
<dbReference type="PROSITE" id="PS00587">
    <property type="entry name" value="GLYCOSYL_HYDROL_F17"/>
    <property type="match status" value="1"/>
</dbReference>